<dbReference type="HOGENOM" id="CLU_122043_0_0_1"/>
<dbReference type="InterPro" id="IPR034751">
    <property type="entry name" value="Yippee"/>
</dbReference>
<keyword evidence="2" id="KW-0479">Metal-binding</keyword>
<evidence type="ECO:0000313" key="7">
    <source>
        <dbReference type="Proteomes" id="UP000029665"/>
    </source>
</evidence>
<accession>A0A060SX66</accession>
<feature type="domain" description="Yippee" evidence="5">
    <location>
        <begin position="19"/>
        <end position="116"/>
    </location>
</feature>
<evidence type="ECO:0000259" key="5">
    <source>
        <dbReference type="PROSITE" id="PS51792"/>
    </source>
</evidence>
<dbReference type="STRING" id="5643.A0A060SX66"/>
<evidence type="ECO:0000256" key="1">
    <source>
        <dbReference type="ARBA" id="ARBA00005613"/>
    </source>
</evidence>
<dbReference type="Proteomes" id="UP000029665">
    <property type="component" value="Unassembled WGS sequence"/>
</dbReference>
<dbReference type="InterPro" id="IPR004910">
    <property type="entry name" value="Yippee/Mis18/Cereblon"/>
</dbReference>
<feature type="region of interest" description="Disordered" evidence="4">
    <location>
        <begin position="116"/>
        <end position="192"/>
    </location>
</feature>
<reference evidence="6" key="1">
    <citation type="submission" date="2014-01" db="EMBL/GenBank/DDBJ databases">
        <title>The genome of the white-rot fungus Pycnoporus cinnabarinus: a basidiomycete model with a versatile arsenal for lignocellulosic biomass breakdown.</title>
        <authorList>
            <person name="Levasseur A."/>
            <person name="Lomascolo A."/>
            <person name="Ruiz-Duenas F.J."/>
            <person name="Uzan E."/>
            <person name="Piumi F."/>
            <person name="Kues U."/>
            <person name="Ram A.F.J."/>
            <person name="Murat C."/>
            <person name="Haon M."/>
            <person name="Benoit I."/>
            <person name="Arfi Y."/>
            <person name="Chevret D."/>
            <person name="Drula E."/>
            <person name="Kwon M.J."/>
            <person name="Gouret P."/>
            <person name="Lesage-Meessen L."/>
            <person name="Lombard V."/>
            <person name="Mariette J."/>
            <person name="Noirot C."/>
            <person name="Park J."/>
            <person name="Patyshakuliyeva A."/>
            <person name="Wieneger R.A.B."/>
            <person name="Wosten H.A.B."/>
            <person name="Martin F."/>
            <person name="Coutinho P.M."/>
            <person name="de Vries R."/>
            <person name="Martinez A.T."/>
            <person name="Klopp C."/>
            <person name="Pontarotti P."/>
            <person name="Henrissat B."/>
            <person name="Record E."/>
        </authorList>
    </citation>
    <scope>NUCLEOTIDE SEQUENCE [LARGE SCALE GENOMIC DNA]</scope>
    <source>
        <strain evidence="6">BRFM137</strain>
    </source>
</reference>
<evidence type="ECO:0000256" key="2">
    <source>
        <dbReference type="ARBA" id="ARBA00022723"/>
    </source>
</evidence>
<evidence type="ECO:0000256" key="3">
    <source>
        <dbReference type="ARBA" id="ARBA00022833"/>
    </source>
</evidence>
<comment type="caution">
    <text evidence="6">The sequence shown here is derived from an EMBL/GenBank/DDBJ whole genome shotgun (WGS) entry which is preliminary data.</text>
</comment>
<keyword evidence="7" id="KW-1185">Reference proteome</keyword>
<dbReference type="EMBL" id="CCBP010000442">
    <property type="protein sequence ID" value="CDO77123.1"/>
    <property type="molecule type" value="Genomic_DNA"/>
</dbReference>
<sequence length="192" mass="21462">MSDSSTALAMDTSQVGPPCFLVCAHCSTRLAHTSQIVSRAYRGHAGKAALFTTVKNVVLDPPSILLMDSGAYTIQEFICKTCEAYLGWKFYRAHDGPERWKEGHFVLELDLVREENGSDAQEGDRLQSPLDRIDEEANPPTQKRSPSEPPTPPPKGARQGRRSVLVTSKRSHIPRRLELDEYDDAGPFWKPR</sequence>
<comment type="similarity">
    <text evidence="1">Belongs to the yippee family.</text>
</comment>
<evidence type="ECO:0000313" key="6">
    <source>
        <dbReference type="EMBL" id="CDO77123.1"/>
    </source>
</evidence>
<dbReference type="Pfam" id="PF03226">
    <property type="entry name" value="Yippee-Mis18"/>
    <property type="match status" value="1"/>
</dbReference>
<proteinExistence type="inferred from homology"/>
<dbReference type="OrthoDB" id="6407410at2759"/>
<dbReference type="OMA" id="FICATCE"/>
<protein>
    <recommendedName>
        <fullName evidence="5">Yippee domain-containing protein</fullName>
    </recommendedName>
</protein>
<dbReference type="PROSITE" id="PS51792">
    <property type="entry name" value="YIPPEE"/>
    <property type="match status" value="1"/>
</dbReference>
<keyword evidence="3" id="KW-0862">Zinc</keyword>
<gene>
    <name evidence="6" type="ORF">BN946_scf184606.g5</name>
</gene>
<name>A0A060SX66_PYCCI</name>
<organism evidence="6 7">
    <name type="scientific">Pycnoporus cinnabarinus</name>
    <name type="common">Cinnabar-red polypore</name>
    <name type="synonym">Trametes cinnabarina</name>
    <dbReference type="NCBI Taxonomy" id="5643"/>
    <lineage>
        <taxon>Eukaryota</taxon>
        <taxon>Fungi</taxon>
        <taxon>Dikarya</taxon>
        <taxon>Basidiomycota</taxon>
        <taxon>Agaricomycotina</taxon>
        <taxon>Agaricomycetes</taxon>
        <taxon>Polyporales</taxon>
        <taxon>Polyporaceae</taxon>
        <taxon>Trametes</taxon>
    </lineage>
</organism>
<dbReference type="GO" id="GO:0046872">
    <property type="term" value="F:metal ion binding"/>
    <property type="evidence" value="ECO:0007669"/>
    <property type="project" value="UniProtKB-KW"/>
</dbReference>
<dbReference type="InterPro" id="IPR039058">
    <property type="entry name" value="Yippee_fam"/>
</dbReference>
<dbReference type="PANTHER" id="PTHR13848">
    <property type="entry name" value="PROTEIN YIPPEE-LIKE CG15309-RELATED"/>
    <property type="match status" value="1"/>
</dbReference>
<dbReference type="AlphaFoldDB" id="A0A060SX66"/>
<evidence type="ECO:0000256" key="4">
    <source>
        <dbReference type="SAM" id="MobiDB-lite"/>
    </source>
</evidence>